<feature type="transmembrane region" description="Helical" evidence="1">
    <location>
        <begin position="20"/>
        <end position="40"/>
    </location>
</feature>
<keyword evidence="1" id="KW-0472">Membrane</keyword>
<feature type="transmembrane region" description="Helical" evidence="1">
    <location>
        <begin position="241"/>
        <end position="266"/>
    </location>
</feature>
<proteinExistence type="predicted"/>
<gene>
    <name evidence="2" type="ORF">Dsin_025597</name>
</gene>
<evidence type="ECO:0000313" key="3">
    <source>
        <dbReference type="Proteomes" id="UP001281410"/>
    </source>
</evidence>
<keyword evidence="1" id="KW-0812">Transmembrane</keyword>
<feature type="transmembrane region" description="Helical" evidence="1">
    <location>
        <begin position="74"/>
        <end position="97"/>
    </location>
</feature>
<keyword evidence="3" id="KW-1185">Reference proteome</keyword>
<dbReference type="Proteomes" id="UP001281410">
    <property type="component" value="Unassembled WGS sequence"/>
</dbReference>
<reference evidence="2" key="1">
    <citation type="journal article" date="2023" name="Plant J.">
        <title>Genome sequences and population genomics provide insights into the demographic history, inbreeding, and mutation load of two 'living fossil' tree species of Dipteronia.</title>
        <authorList>
            <person name="Feng Y."/>
            <person name="Comes H.P."/>
            <person name="Chen J."/>
            <person name="Zhu S."/>
            <person name="Lu R."/>
            <person name="Zhang X."/>
            <person name="Li P."/>
            <person name="Qiu J."/>
            <person name="Olsen K.M."/>
            <person name="Qiu Y."/>
        </authorList>
    </citation>
    <scope>NUCLEOTIDE SEQUENCE</scope>
    <source>
        <strain evidence="2">NBL</strain>
    </source>
</reference>
<dbReference type="PANTHER" id="PTHR37172">
    <property type="entry name" value="TRANSMEMBRANE PROTEIN"/>
    <property type="match status" value="1"/>
</dbReference>
<keyword evidence="1" id="KW-1133">Transmembrane helix</keyword>
<feature type="transmembrane region" description="Helical" evidence="1">
    <location>
        <begin position="154"/>
        <end position="172"/>
    </location>
</feature>
<evidence type="ECO:0008006" key="4">
    <source>
        <dbReference type="Google" id="ProtNLM"/>
    </source>
</evidence>
<dbReference type="EMBL" id="JANJYJ010000008">
    <property type="protein sequence ID" value="KAK3194287.1"/>
    <property type="molecule type" value="Genomic_DNA"/>
</dbReference>
<dbReference type="AlphaFoldDB" id="A0AAD9ZW48"/>
<feature type="transmembrane region" description="Helical" evidence="1">
    <location>
        <begin position="118"/>
        <end position="142"/>
    </location>
</feature>
<comment type="caution">
    <text evidence="2">The sequence shown here is derived from an EMBL/GenBank/DDBJ whole genome shotgun (WGS) entry which is preliminary data.</text>
</comment>
<organism evidence="2 3">
    <name type="scientific">Dipteronia sinensis</name>
    <dbReference type="NCBI Taxonomy" id="43782"/>
    <lineage>
        <taxon>Eukaryota</taxon>
        <taxon>Viridiplantae</taxon>
        <taxon>Streptophyta</taxon>
        <taxon>Embryophyta</taxon>
        <taxon>Tracheophyta</taxon>
        <taxon>Spermatophyta</taxon>
        <taxon>Magnoliopsida</taxon>
        <taxon>eudicotyledons</taxon>
        <taxon>Gunneridae</taxon>
        <taxon>Pentapetalae</taxon>
        <taxon>rosids</taxon>
        <taxon>malvids</taxon>
        <taxon>Sapindales</taxon>
        <taxon>Sapindaceae</taxon>
        <taxon>Hippocastanoideae</taxon>
        <taxon>Acereae</taxon>
        <taxon>Dipteronia</taxon>
    </lineage>
</organism>
<sequence>MGNENWHWQHKAKQLMIEPFYILIANLLTLVLPLSFLLLARLSCAQYFLTIASYPSTPSFSFLFSVFLHTNPALLYLLVSTLSVATLVNGLTGKLTLLSESPASDDDDHRPVCQPRLYMAWIFLGTLQVCVGLGIEGSIAAGIDSSSTGIGRSLLSRLIFFLGLHDIMLLWFRSVVKPVVDSTIFEVPRKERWVERVTMALSIGSLWWWKLRDEVESLVVVAEAKKELLMDVGVADFVGWWLYYLTVTIGMVRIVKSLLWLGMILLCQRVRTSNSVISNCENDEKV</sequence>
<evidence type="ECO:0000256" key="1">
    <source>
        <dbReference type="SAM" id="Phobius"/>
    </source>
</evidence>
<feature type="transmembrane region" description="Helical" evidence="1">
    <location>
        <begin position="47"/>
        <end position="68"/>
    </location>
</feature>
<accession>A0AAD9ZW48</accession>
<name>A0AAD9ZW48_9ROSI</name>
<dbReference type="PANTHER" id="PTHR37172:SF3">
    <property type="entry name" value="TRANSMEMBRANE PROTEIN"/>
    <property type="match status" value="1"/>
</dbReference>
<protein>
    <recommendedName>
        <fullName evidence="4">Transmembrane protein</fullName>
    </recommendedName>
</protein>
<evidence type="ECO:0000313" key="2">
    <source>
        <dbReference type="EMBL" id="KAK3194287.1"/>
    </source>
</evidence>